<dbReference type="RefSeq" id="WP_284319732.1">
    <property type="nucleotide sequence ID" value="NZ_BSOB01000008.1"/>
</dbReference>
<dbReference type="PROSITE" id="PS50977">
    <property type="entry name" value="HTH_TETR_2"/>
    <property type="match status" value="1"/>
</dbReference>
<evidence type="ECO:0000256" key="1">
    <source>
        <dbReference type="ARBA" id="ARBA00023125"/>
    </source>
</evidence>
<accession>A0ABQ5XJU3</accession>
<dbReference type="Proteomes" id="UP001156670">
    <property type="component" value="Unassembled WGS sequence"/>
</dbReference>
<sequence length="212" mass="24121">MSRIRLSRAESREQTRRRLIAAATTIIAKKGLAATSVENIAAKAGFTRGAFYSNFSSKADLFVELLRVEHRLTQENLRNLVDTSESSESLQTQLVSLCEQCYRDSSNYILWAEAHLHAMRDTKFRQRLNALTLEKRDVITCFITQFCERINIQLPMDPNVLALTMMTLIDGVLYLNMSMPNDIRDEAIRAALGMLFKSTFLDNDDTTINETS</sequence>
<organism evidence="4 5">
    <name type="scientific">Dyella acidisoli</name>
    <dbReference type="NCBI Taxonomy" id="1867834"/>
    <lineage>
        <taxon>Bacteria</taxon>
        <taxon>Pseudomonadati</taxon>
        <taxon>Pseudomonadota</taxon>
        <taxon>Gammaproteobacteria</taxon>
        <taxon>Lysobacterales</taxon>
        <taxon>Rhodanobacteraceae</taxon>
        <taxon>Dyella</taxon>
    </lineage>
</organism>
<dbReference type="PANTHER" id="PTHR43479:SF11">
    <property type="entry name" value="ACREF_ENVCD OPERON REPRESSOR-RELATED"/>
    <property type="match status" value="1"/>
</dbReference>
<evidence type="ECO:0000259" key="3">
    <source>
        <dbReference type="PROSITE" id="PS50977"/>
    </source>
</evidence>
<dbReference type="InterPro" id="IPR001647">
    <property type="entry name" value="HTH_TetR"/>
</dbReference>
<evidence type="ECO:0000313" key="5">
    <source>
        <dbReference type="Proteomes" id="UP001156670"/>
    </source>
</evidence>
<feature type="DNA-binding region" description="H-T-H motif" evidence="2">
    <location>
        <begin position="36"/>
        <end position="55"/>
    </location>
</feature>
<keyword evidence="5" id="KW-1185">Reference proteome</keyword>
<dbReference type="SUPFAM" id="SSF48498">
    <property type="entry name" value="Tetracyclin repressor-like, C-terminal domain"/>
    <property type="match status" value="1"/>
</dbReference>
<evidence type="ECO:0000313" key="4">
    <source>
        <dbReference type="EMBL" id="GLQ91979.1"/>
    </source>
</evidence>
<dbReference type="PRINTS" id="PR00455">
    <property type="entry name" value="HTHTETR"/>
</dbReference>
<protein>
    <submittedName>
        <fullName evidence="4">TetR family transcriptional regulator</fullName>
    </submittedName>
</protein>
<dbReference type="EMBL" id="BSOB01000008">
    <property type="protein sequence ID" value="GLQ91979.1"/>
    <property type="molecule type" value="Genomic_DNA"/>
</dbReference>
<dbReference type="InterPro" id="IPR036271">
    <property type="entry name" value="Tet_transcr_reg_TetR-rel_C_sf"/>
</dbReference>
<feature type="domain" description="HTH tetR-type" evidence="3">
    <location>
        <begin position="13"/>
        <end position="73"/>
    </location>
</feature>
<keyword evidence="1 2" id="KW-0238">DNA-binding</keyword>
<gene>
    <name evidence="4" type="ORF">GCM10007901_09300</name>
</gene>
<comment type="caution">
    <text evidence="4">The sequence shown here is derived from an EMBL/GenBank/DDBJ whole genome shotgun (WGS) entry which is preliminary data.</text>
</comment>
<dbReference type="SUPFAM" id="SSF46689">
    <property type="entry name" value="Homeodomain-like"/>
    <property type="match status" value="1"/>
</dbReference>
<proteinExistence type="predicted"/>
<dbReference type="InterPro" id="IPR050624">
    <property type="entry name" value="HTH-type_Tx_Regulator"/>
</dbReference>
<dbReference type="Gene3D" id="1.10.357.10">
    <property type="entry name" value="Tetracycline Repressor, domain 2"/>
    <property type="match status" value="1"/>
</dbReference>
<dbReference type="PANTHER" id="PTHR43479">
    <property type="entry name" value="ACREF/ENVCD OPERON REPRESSOR-RELATED"/>
    <property type="match status" value="1"/>
</dbReference>
<reference evidence="5" key="1">
    <citation type="journal article" date="2019" name="Int. J. Syst. Evol. Microbiol.">
        <title>The Global Catalogue of Microorganisms (GCM) 10K type strain sequencing project: providing services to taxonomists for standard genome sequencing and annotation.</title>
        <authorList>
            <consortium name="The Broad Institute Genomics Platform"/>
            <consortium name="The Broad Institute Genome Sequencing Center for Infectious Disease"/>
            <person name="Wu L."/>
            <person name="Ma J."/>
        </authorList>
    </citation>
    <scope>NUCLEOTIDE SEQUENCE [LARGE SCALE GENOMIC DNA]</scope>
    <source>
        <strain evidence="5">NBRC 111980</strain>
    </source>
</reference>
<name>A0ABQ5XJU3_9GAMM</name>
<dbReference type="InterPro" id="IPR009057">
    <property type="entry name" value="Homeodomain-like_sf"/>
</dbReference>
<evidence type="ECO:0000256" key="2">
    <source>
        <dbReference type="PROSITE-ProRule" id="PRU00335"/>
    </source>
</evidence>
<dbReference type="Pfam" id="PF00440">
    <property type="entry name" value="TetR_N"/>
    <property type="match status" value="1"/>
</dbReference>